<feature type="chain" id="PRO_5043799026" description="Ketopantoate reductase C-terminal domain-containing protein" evidence="1">
    <location>
        <begin position="16"/>
        <end position="307"/>
    </location>
</feature>
<feature type="domain" description="Ketopantoate reductase C-terminal" evidence="2">
    <location>
        <begin position="199"/>
        <end position="274"/>
    </location>
</feature>
<dbReference type="InterPro" id="IPR013328">
    <property type="entry name" value="6PGD_dom2"/>
</dbReference>
<evidence type="ECO:0000259" key="2">
    <source>
        <dbReference type="Pfam" id="PF08546"/>
    </source>
</evidence>
<dbReference type="Gene3D" id="1.10.1040.10">
    <property type="entry name" value="N-(1-d-carboxylethyl)-l-norvaline Dehydrogenase, domain 2"/>
    <property type="match status" value="1"/>
</dbReference>
<keyword evidence="1" id="KW-0732">Signal</keyword>
<feature type="signal peptide" evidence="1">
    <location>
        <begin position="1"/>
        <end position="15"/>
    </location>
</feature>
<dbReference type="EMBL" id="JANCYU010000007">
    <property type="protein sequence ID" value="KAK4522700.1"/>
    <property type="molecule type" value="Genomic_DNA"/>
</dbReference>
<evidence type="ECO:0000313" key="4">
    <source>
        <dbReference type="Proteomes" id="UP001300502"/>
    </source>
</evidence>
<proteinExistence type="predicted"/>
<sequence length="307" mass="34239">MAFVLWNLLPCTAAASSPRVVAVPCKRCVLAGTRISRLCIFGFRSIHRLHLKMVVQSERTPTLQEVVVGNGRIGSLLARAPDMKEALIVKRGENIPEEGYGPIYVCTRNDDLSSIVDSTPENRRADLVFIQNGMIQTFLEDKNLSNNTQALIYFAVANKGDSPVDGGGTVVYGKWAEAFAKRVTSVGCKCSVLQDKTEFMKKMVEKLLWICVMGPLCAKSQLTCGQVVANETYLQDLEGLVNELQPIAEEALHIKLDDGVVSRIIEYSKKVADYRAGVKEIAWRNGWFLKRKKTPLHVSYMKDFHLE</sequence>
<reference evidence="3 4" key="1">
    <citation type="submission" date="2022-07" db="EMBL/GenBank/DDBJ databases">
        <title>Genome-wide signatures of adaptation to extreme environments.</title>
        <authorList>
            <person name="Cho C.H."/>
            <person name="Yoon H.S."/>
        </authorList>
    </citation>
    <scope>NUCLEOTIDE SEQUENCE [LARGE SCALE GENOMIC DNA]</scope>
    <source>
        <strain evidence="3 4">108.79 E11</strain>
    </source>
</reference>
<accession>A0AAV9I3N3</accession>
<dbReference type="InterPro" id="IPR013752">
    <property type="entry name" value="KPA_reductase"/>
</dbReference>
<dbReference type="AlphaFoldDB" id="A0AAV9I3N3"/>
<dbReference type="PANTHER" id="PTHR34044">
    <property type="entry name" value="NUCLEAR PROTEIN"/>
    <property type="match status" value="1"/>
</dbReference>
<dbReference type="InterPro" id="IPR008927">
    <property type="entry name" value="6-PGluconate_DH-like_C_sf"/>
</dbReference>
<dbReference type="Proteomes" id="UP001300502">
    <property type="component" value="Unassembled WGS sequence"/>
</dbReference>
<evidence type="ECO:0000256" key="1">
    <source>
        <dbReference type="SAM" id="SignalP"/>
    </source>
</evidence>
<evidence type="ECO:0000313" key="3">
    <source>
        <dbReference type="EMBL" id="KAK4522700.1"/>
    </source>
</evidence>
<dbReference type="Pfam" id="PF08546">
    <property type="entry name" value="ApbA_C"/>
    <property type="match status" value="1"/>
</dbReference>
<name>A0AAV9I3N3_9RHOD</name>
<protein>
    <recommendedName>
        <fullName evidence="2">Ketopantoate reductase C-terminal domain-containing protein</fullName>
    </recommendedName>
</protein>
<comment type="caution">
    <text evidence="3">The sequence shown here is derived from an EMBL/GenBank/DDBJ whole genome shotgun (WGS) entry which is preliminary data.</text>
</comment>
<keyword evidence="4" id="KW-1185">Reference proteome</keyword>
<dbReference type="PANTHER" id="PTHR34044:SF1">
    <property type="entry name" value="NUCLEAR PROTEIN"/>
    <property type="match status" value="1"/>
</dbReference>
<organism evidence="3 4">
    <name type="scientific">Galdieria yellowstonensis</name>
    <dbReference type="NCBI Taxonomy" id="3028027"/>
    <lineage>
        <taxon>Eukaryota</taxon>
        <taxon>Rhodophyta</taxon>
        <taxon>Bangiophyceae</taxon>
        <taxon>Galdieriales</taxon>
        <taxon>Galdieriaceae</taxon>
        <taxon>Galdieria</taxon>
    </lineage>
</organism>
<gene>
    <name evidence="3" type="ORF">GAYE_PCTG14G0590</name>
</gene>
<dbReference type="SUPFAM" id="SSF48179">
    <property type="entry name" value="6-phosphogluconate dehydrogenase C-terminal domain-like"/>
    <property type="match status" value="1"/>
</dbReference>